<reference evidence="1" key="2">
    <citation type="submission" date="2025-09" db="UniProtKB">
        <authorList>
            <consortium name="EnsemblPlants"/>
        </authorList>
    </citation>
    <scope>IDENTIFICATION</scope>
</reference>
<protein>
    <submittedName>
        <fullName evidence="1">Uncharacterized protein</fullName>
    </submittedName>
</protein>
<organism evidence="1 2">
    <name type="scientific">Avena sativa</name>
    <name type="common">Oat</name>
    <dbReference type="NCBI Taxonomy" id="4498"/>
    <lineage>
        <taxon>Eukaryota</taxon>
        <taxon>Viridiplantae</taxon>
        <taxon>Streptophyta</taxon>
        <taxon>Embryophyta</taxon>
        <taxon>Tracheophyta</taxon>
        <taxon>Spermatophyta</taxon>
        <taxon>Magnoliopsida</taxon>
        <taxon>Liliopsida</taxon>
        <taxon>Poales</taxon>
        <taxon>Poaceae</taxon>
        <taxon>BOP clade</taxon>
        <taxon>Pooideae</taxon>
        <taxon>Poodae</taxon>
        <taxon>Poeae</taxon>
        <taxon>Poeae Chloroplast Group 1 (Aveneae type)</taxon>
        <taxon>Aveninae</taxon>
        <taxon>Avena</taxon>
    </lineage>
</organism>
<sequence length="217" mass="24963">MAWEEEVEEEHEEEMEASEEEEEDVVVGQMPTFMVPKHINKRALKNKALSRLPRQESPQVRDFVTGFHKRKKKRRREANKITEEKERRKRIEARKKRKQEKEIALYGKVLSSDNADGEDGDEMDDDLPAPAPEIKTYEDGGTRITVVTNEITHDDDDLGLKPASTSYAKKIPVAASAKKNPSLGVKKQKPPPKRQYKKNKSKTKKVDTSRRKNKGKN</sequence>
<keyword evidence="2" id="KW-1185">Reference proteome</keyword>
<dbReference type="EnsemblPlants" id="AVESA.00010b.r2.5AG0808740.1">
    <property type="protein sequence ID" value="AVESA.00010b.r2.5AG0808740.1.CDS"/>
    <property type="gene ID" value="AVESA.00010b.r2.5AG0808740"/>
</dbReference>
<name>A0ACD5XQ53_AVESA</name>
<evidence type="ECO:0000313" key="2">
    <source>
        <dbReference type="Proteomes" id="UP001732700"/>
    </source>
</evidence>
<reference evidence="1" key="1">
    <citation type="submission" date="2021-05" db="EMBL/GenBank/DDBJ databases">
        <authorList>
            <person name="Scholz U."/>
            <person name="Mascher M."/>
            <person name="Fiebig A."/>
        </authorList>
    </citation>
    <scope>NUCLEOTIDE SEQUENCE [LARGE SCALE GENOMIC DNA]</scope>
</reference>
<dbReference type="Proteomes" id="UP001732700">
    <property type="component" value="Chromosome 5A"/>
</dbReference>
<accession>A0ACD5XQ53</accession>
<proteinExistence type="predicted"/>
<evidence type="ECO:0000313" key="1">
    <source>
        <dbReference type="EnsemblPlants" id="AVESA.00010b.r2.5AG0808740.1.CDS"/>
    </source>
</evidence>